<evidence type="ECO:0000313" key="2">
    <source>
        <dbReference type="Proteomes" id="UP001596472"/>
    </source>
</evidence>
<dbReference type="Proteomes" id="UP001596472">
    <property type="component" value="Unassembled WGS sequence"/>
</dbReference>
<accession>A0ABW2L9B6</accession>
<reference evidence="2" key="1">
    <citation type="journal article" date="2019" name="Int. J. Syst. Evol. Microbiol.">
        <title>The Global Catalogue of Microorganisms (GCM) 10K type strain sequencing project: providing services to taxonomists for standard genome sequencing and annotation.</title>
        <authorList>
            <consortium name="The Broad Institute Genomics Platform"/>
            <consortium name="The Broad Institute Genome Sequencing Center for Infectious Disease"/>
            <person name="Wu L."/>
            <person name="Ma J."/>
        </authorList>
    </citation>
    <scope>NUCLEOTIDE SEQUENCE [LARGE SCALE GENOMIC DNA]</scope>
    <source>
        <strain evidence="2">CGMCC 4.1467</strain>
    </source>
</reference>
<proteinExistence type="predicted"/>
<gene>
    <name evidence="1" type="ORF">ACFQY0_13925</name>
</gene>
<dbReference type="InterPro" id="IPR035069">
    <property type="entry name" value="TTHA1013/TTHA0281-like"/>
</dbReference>
<comment type="caution">
    <text evidence="1">The sequence shown here is derived from an EMBL/GenBank/DDBJ whole genome shotgun (WGS) entry which is preliminary data.</text>
</comment>
<dbReference type="RefSeq" id="WP_379713449.1">
    <property type="nucleotide sequence ID" value="NZ_JBHTBS010000007.1"/>
</dbReference>
<dbReference type="SUPFAM" id="SSF143100">
    <property type="entry name" value="TTHA1013/TTHA0281-like"/>
    <property type="match status" value="1"/>
</dbReference>
<name>A0ABW2L9B6_9BACT</name>
<dbReference type="EMBL" id="JBHTBS010000007">
    <property type="protein sequence ID" value="MFC7338288.1"/>
    <property type="molecule type" value="Genomic_DNA"/>
</dbReference>
<evidence type="ECO:0000313" key="1">
    <source>
        <dbReference type="EMBL" id="MFC7338288.1"/>
    </source>
</evidence>
<organism evidence="1 2">
    <name type="scientific">Haloferula chungangensis</name>
    <dbReference type="NCBI Taxonomy" id="1048331"/>
    <lineage>
        <taxon>Bacteria</taxon>
        <taxon>Pseudomonadati</taxon>
        <taxon>Verrucomicrobiota</taxon>
        <taxon>Verrucomicrobiia</taxon>
        <taxon>Verrucomicrobiales</taxon>
        <taxon>Verrucomicrobiaceae</taxon>
        <taxon>Haloferula</taxon>
    </lineage>
</organism>
<keyword evidence="2" id="KW-1185">Reference proteome</keyword>
<sequence length="62" mass="7223">MKASFTYWKDGDHFIGFLDEYPDYETQGESLDDLKEHLLDLYQDLSTDTVPGVRHRGELQVS</sequence>
<protein>
    <submittedName>
        <fullName evidence="1">Type II toxin-antitoxin system HicB family antitoxin</fullName>
    </submittedName>
</protein>